<feature type="domain" description="PPM-type phosphatase" evidence="1">
    <location>
        <begin position="147"/>
        <end position="334"/>
    </location>
</feature>
<dbReference type="SUPFAM" id="SSF81606">
    <property type="entry name" value="PP2C-like"/>
    <property type="match status" value="1"/>
</dbReference>
<reference evidence="2 3" key="1">
    <citation type="submission" date="2017-07" db="EMBL/GenBank/DDBJ databases">
        <title>Amycolatopsis antarcticus sp. nov., isolated from the surface of an Antarcticus brown macroalga.</title>
        <authorList>
            <person name="Wang J."/>
            <person name="Leiva S."/>
            <person name="Huang J."/>
            <person name="Huang Y."/>
        </authorList>
    </citation>
    <scope>NUCLEOTIDE SEQUENCE [LARGE SCALE GENOMIC DNA]</scope>
    <source>
        <strain evidence="2 3">AU-G6</strain>
    </source>
</reference>
<dbReference type="PANTHER" id="PTHR35801:SF1">
    <property type="entry name" value="PHOSPHOSERINE PHOSPHATASE RSBX"/>
    <property type="match status" value="1"/>
</dbReference>
<evidence type="ECO:0000313" key="3">
    <source>
        <dbReference type="Proteomes" id="UP000242444"/>
    </source>
</evidence>
<dbReference type="SMART" id="SM00331">
    <property type="entry name" value="PP2C_SIG"/>
    <property type="match status" value="1"/>
</dbReference>
<accession>A0A263CZ04</accession>
<dbReference type="InterPro" id="IPR036890">
    <property type="entry name" value="HATPase_C_sf"/>
</dbReference>
<dbReference type="Gene3D" id="3.60.40.10">
    <property type="entry name" value="PPM-type phosphatase domain"/>
    <property type="match status" value="1"/>
</dbReference>
<dbReference type="InParanoid" id="A0A263CZ04"/>
<dbReference type="Pfam" id="PF07228">
    <property type="entry name" value="SpoIIE"/>
    <property type="match status" value="1"/>
</dbReference>
<sequence>MIPDQQAPLSRHIPITHVSAVHRAAQTARSVAFELGLPSALPDQAAVIASELASNLEKHAGGGEVYVQPALGAHGVEILAADAGPGMDDLARCLADGHTTTGTLGAGLGAVLRMATDFDVHTVPGEGTLAVARVLVPRGRNEPPYGNGRLGYLRLAAPGEEVSGDTLALAADGEEHTLLMVDGLGHGPDAAEAARAAAAVFAGDPHRPLPALLSAVNAGIRHTRGAAAAVLRVRPGLASFCGVGNVNAVLITGGRTRHLLSQPGIVGRGAVKPLVRPLDLEPDAIAVLHTDGVDARWSLGAGPGPALAPALLAARLMHRHRRSRDDATVLALRVDGGAGAA</sequence>
<organism evidence="2 3">
    <name type="scientific">Amycolatopsis antarctica</name>
    <dbReference type="NCBI Taxonomy" id="1854586"/>
    <lineage>
        <taxon>Bacteria</taxon>
        <taxon>Bacillati</taxon>
        <taxon>Actinomycetota</taxon>
        <taxon>Actinomycetes</taxon>
        <taxon>Pseudonocardiales</taxon>
        <taxon>Pseudonocardiaceae</taxon>
        <taxon>Amycolatopsis</taxon>
    </lineage>
</organism>
<dbReference type="InterPro" id="IPR003594">
    <property type="entry name" value="HATPase_dom"/>
</dbReference>
<dbReference type="AlphaFoldDB" id="A0A263CZ04"/>
<comment type="caution">
    <text evidence="2">The sequence shown here is derived from an EMBL/GenBank/DDBJ whole genome shotgun (WGS) entry which is preliminary data.</text>
</comment>
<keyword evidence="3" id="KW-1185">Reference proteome</keyword>
<dbReference type="SUPFAM" id="SSF55874">
    <property type="entry name" value="ATPase domain of HSP90 chaperone/DNA topoisomerase II/histidine kinase"/>
    <property type="match status" value="1"/>
</dbReference>
<name>A0A263CZ04_9PSEU</name>
<dbReference type="InterPro" id="IPR036457">
    <property type="entry name" value="PPM-type-like_dom_sf"/>
</dbReference>
<dbReference type="EMBL" id="NKYE01000015">
    <property type="protein sequence ID" value="OZM71199.1"/>
    <property type="molecule type" value="Genomic_DNA"/>
</dbReference>
<gene>
    <name evidence="2" type="ORF">CFN78_22145</name>
</gene>
<dbReference type="Gene3D" id="3.30.565.10">
    <property type="entry name" value="Histidine kinase-like ATPase, C-terminal domain"/>
    <property type="match status" value="1"/>
</dbReference>
<evidence type="ECO:0000259" key="1">
    <source>
        <dbReference type="SMART" id="SM00331"/>
    </source>
</evidence>
<dbReference type="Pfam" id="PF13581">
    <property type="entry name" value="HATPase_c_2"/>
    <property type="match status" value="1"/>
</dbReference>
<dbReference type="OrthoDB" id="479131at2"/>
<evidence type="ECO:0000313" key="2">
    <source>
        <dbReference type="EMBL" id="OZM71199.1"/>
    </source>
</evidence>
<proteinExistence type="predicted"/>
<dbReference type="InterPro" id="IPR039248">
    <property type="entry name" value="Ptase_RsbX"/>
</dbReference>
<dbReference type="RefSeq" id="WP_094864779.1">
    <property type="nucleotide sequence ID" value="NZ_NKYE01000015.1"/>
</dbReference>
<dbReference type="InterPro" id="IPR001932">
    <property type="entry name" value="PPM-type_phosphatase-like_dom"/>
</dbReference>
<protein>
    <recommendedName>
        <fullName evidence="1">PPM-type phosphatase domain-containing protein</fullName>
    </recommendedName>
</protein>
<dbReference type="Proteomes" id="UP000242444">
    <property type="component" value="Unassembled WGS sequence"/>
</dbReference>
<dbReference type="PANTHER" id="PTHR35801">
    <property type="entry name" value="PHOSPHOSERINE PHOSPHATASE RSBX"/>
    <property type="match status" value="1"/>
</dbReference>